<dbReference type="EC" id="1.16.1.9" evidence="3"/>
<evidence type="ECO:0000256" key="15">
    <source>
        <dbReference type="SAM" id="Phobius"/>
    </source>
</evidence>
<dbReference type="GO" id="GO:0015677">
    <property type="term" value="P:copper ion import"/>
    <property type="evidence" value="ECO:0007669"/>
    <property type="project" value="TreeGrafter"/>
</dbReference>
<dbReference type="OrthoDB" id="17725at2759"/>
<dbReference type="HOGENOM" id="CLU_017408_1_0_1"/>
<keyword evidence="10" id="KW-0406">Ion transport</keyword>
<keyword evidence="11 15" id="KW-0472">Membrane</keyword>
<comment type="similarity">
    <text evidence="2">Belongs to the ferric reductase (FRE) family.</text>
</comment>
<keyword evidence="7" id="KW-0249">Electron transport</keyword>
<evidence type="ECO:0000256" key="6">
    <source>
        <dbReference type="ARBA" id="ARBA00022692"/>
    </source>
</evidence>
<evidence type="ECO:0000256" key="3">
    <source>
        <dbReference type="ARBA" id="ARBA00012668"/>
    </source>
</evidence>
<evidence type="ECO:0000256" key="8">
    <source>
        <dbReference type="ARBA" id="ARBA00022989"/>
    </source>
</evidence>
<evidence type="ECO:0000256" key="12">
    <source>
        <dbReference type="ARBA" id="ARBA00023180"/>
    </source>
</evidence>
<evidence type="ECO:0000313" key="17">
    <source>
        <dbReference type="EMBL" id="EDQ99819.1"/>
    </source>
</evidence>
<evidence type="ECO:0000256" key="2">
    <source>
        <dbReference type="ARBA" id="ARBA00006278"/>
    </source>
</evidence>
<dbReference type="EMBL" id="DS547158">
    <property type="protein sequence ID" value="EDQ99819.1"/>
    <property type="molecule type" value="Genomic_DNA"/>
</dbReference>
<dbReference type="InterPro" id="IPR013130">
    <property type="entry name" value="Fe3_Rdtase_TM_dom"/>
</dbReference>
<keyword evidence="6 15" id="KW-0812">Transmembrane</keyword>
<dbReference type="GO" id="GO:0005886">
    <property type="term" value="C:plasma membrane"/>
    <property type="evidence" value="ECO:0007669"/>
    <property type="project" value="UniProtKB-SubCell"/>
</dbReference>
<dbReference type="KEGG" id="lbc:LACBIDRAFT_315189"/>
<organism evidence="18">
    <name type="scientific">Laccaria bicolor (strain S238N-H82 / ATCC MYA-4686)</name>
    <name type="common">Bicoloured deceiver</name>
    <name type="synonym">Laccaria laccata var. bicolor</name>
    <dbReference type="NCBI Taxonomy" id="486041"/>
    <lineage>
        <taxon>Eukaryota</taxon>
        <taxon>Fungi</taxon>
        <taxon>Dikarya</taxon>
        <taxon>Basidiomycota</taxon>
        <taxon>Agaricomycotina</taxon>
        <taxon>Agaricomycetes</taxon>
        <taxon>Agaricomycetidae</taxon>
        <taxon>Agaricales</taxon>
        <taxon>Agaricineae</taxon>
        <taxon>Hydnangiaceae</taxon>
        <taxon>Laccaria</taxon>
    </lineage>
</organism>
<dbReference type="SUPFAM" id="SSF52343">
    <property type="entry name" value="Ferredoxin reductase-like, C-terminal NADP-linked domain"/>
    <property type="match status" value="1"/>
</dbReference>
<keyword evidence="5" id="KW-1003">Cell membrane</keyword>
<feature type="transmembrane region" description="Helical" evidence="15">
    <location>
        <begin position="29"/>
        <end position="49"/>
    </location>
</feature>
<dbReference type="GO" id="GO:0006826">
    <property type="term" value="P:iron ion transport"/>
    <property type="evidence" value="ECO:0007669"/>
    <property type="project" value="TreeGrafter"/>
</dbReference>
<keyword evidence="18" id="KW-1185">Reference proteome</keyword>
<feature type="domain" description="FAD-binding FR-type" evidence="16">
    <location>
        <begin position="321"/>
        <end position="442"/>
    </location>
</feature>
<feature type="transmembrane region" description="Helical" evidence="15">
    <location>
        <begin position="253"/>
        <end position="274"/>
    </location>
</feature>
<sequence length="616" mass="68157">MSTLADANNLAAGGLPVITDPDPVNDATFVYHVDLFLVALLACVVVSRLPQAIALFSSSDWYNGHFLRHVPYRRSTTIVQGFKNAYPPPLKGQWSEDSHSSASSHTSGSSSKMKRLDRHGAQIVPIYPTHIASCMRFVRPLVAPLRARIVPGYSVAQFLIMTIYFWVLIYASFYKSNLFLAADRTGWVAIAQLPFIFALSQKNNLLGWLMGLGYEKFNFLHRFAGRLIVLAANIHSIHYFYVWSLTGTFQQNILRPSSIWGLITLICVDLIFFFSTSFWRQKAYNIFLVTHIIGFILILPAAYLHKVAMAPYVFTCAGIMGFDLLFRLVKSRIHTATIRPISQLDLTRVEVHGINAGWRAGQHVRLRVLSMGMGWWGWTEIHPFTIASMSGGQEGLVLMCKKTGSWTKKLYEIAKEGGYTEGGVGRDIKVMIEGPYGGPGHTIFASFSGAVFVVGGSGITFALSTVQDLVQKDLKGQSRLKIIELIWVVQDPASLVPLLPTFTTLVQQSVFTPLHISVYYTRAAVGKFPFPPDFYHPGISLAPGRPRIAKVIDSTLCRAVSLGSGIKDKERIMGLVVGVCGPVELADDVVKAVGSVEPTRRDQVGGIEVHEEVFGW</sequence>
<keyword evidence="4" id="KW-0813">Transport</keyword>
<comment type="catalytic activity">
    <reaction evidence="13">
        <text>2 a Fe(II)-siderophore + NADP(+) + H(+) = 2 a Fe(III)-siderophore + NADPH</text>
        <dbReference type="Rhea" id="RHEA:28795"/>
        <dbReference type="Rhea" id="RHEA-COMP:11342"/>
        <dbReference type="Rhea" id="RHEA-COMP:11344"/>
        <dbReference type="ChEBI" id="CHEBI:15378"/>
        <dbReference type="ChEBI" id="CHEBI:29033"/>
        <dbReference type="ChEBI" id="CHEBI:29034"/>
        <dbReference type="ChEBI" id="CHEBI:57783"/>
        <dbReference type="ChEBI" id="CHEBI:58349"/>
        <dbReference type="EC" id="1.16.1.9"/>
    </reaction>
</comment>
<dbReference type="PANTHER" id="PTHR32361:SF9">
    <property type="entry name" value="FERRIC REDUCTASE TRANSMEMBRANE COMPONENT 3-RELATED"/>
    <property type="match status" value="1"/>
</dbReference>
<dbReference type="InterPro" id="IPR039261">
    <property type="entry name" value="FNR_nucleotide-bd"/>
</dbReference>
<dbReference type="PROSITE" id="PS51384">
    <property type="entry name" value="FAD_FR"/>
    <property type="match status" value="1"/>
</dbReference>
<keyword evidence="8 15" id="KW-1133">Transmembrane helix</keyword>
<dbReference type="STRING" id="486041.B0E014"/>
<evidence type="ECO:0000256" key="11">
    <source>
        <dbReference type="ARBA" id="ARBA00023136"/>
    </source>
</evidence>
<feature type="transmembrane region" description="Helical" evidence="15">
    <location>
        <begin position="223"/>
        <end position="241"/>
    </location>
</feature>
<accession>B0E014</accession>
<dbReference type="SFLD" id="SFLDS00052">
    <property type="entry name" value="Ferric_Reductase_Domain"/>
    <property type="match status" value="1"/>
</dbReference>
<dbReference type="InParanoid" id="B0E014"/>
<proteinExistence type="inferred from homology"/>
<dbReference type="GeneID" id="6085176"/>
<evidence type="ECO:0000256" key="14">
    <source>
        <dbReference type="SAM" id="MobiDB-lite"/>
    </source>
</evidence>
<keyword evidence="9" id="KW-0560">Oxidoreductase</keyword>
<dbReference type="Proteomes" id="UP000001194">
    <property type="component" value="Unassembled WGS sequence"/>
</dbReference>
<feature type="compositionally biased region" description="Low complexity" evidence="14">
    <location>
        <begin position="100"/>
        <end position="111"/>
    </location>
</feature>
<dbReference type="PANTHER" id="PTHR32361">
    <property type="entry name" value="FERRIC/CUPRIC REDUCTASE TRANSMEMBRANE COMPONENT"/>
    <property type="match status" value="1"/>
</dbReference>
<evidence type="ECO:0000256" key="4">
    <source>
        <dbReference type="ARBA" id="ARBA00022448"/>
    </source>
</evidence>
<feature type="transmembrane region" description="Helical" evidence="15">
    <location>
        <begin position="286"/>
        <end position="303"/>
    </location>
</feature>
<keyword evidence="12" id="KW-0325">Glycoprotein</keyword>
<evidence type="ECO:0000256" key="13">
    <source>
        <dbReference type="ARBA" id="ARBA00048483"/>
    </source>
</evidence>
<dbReference type="InterPro" id="IPR017927">
    <property type="entry name" value="FAD-bd_FR_type"/>
</dbReference>
<evidence type="ECO:0000313" key="18">
    <source>
        <dbReference type="Proteomes" id="UP000001194"/>
    </source>
</evidence>
<dbReference type="InterPro" id="IPR013112">
    <property type="entry name" value="FAD-bd_8"/>
</dbReference>
<dbReference type="RefSeq" id="XP_001889511.1">
    <property type="nucleotide sequence ID" value="XM_001889476.1"/>
</dbReference>
<evidence type="ECO:0000256" key="5">
    <source>
        <dbReference type="ARBA" id="ARBA00022475"/>
    </source>
</evidence>
<dbReference type="SFLD" id="SFLDG01168">
    <property type="entry name" value="Ferric_reductase_subgroup_(FRE"/>
    <property type="match status" value="1"/>
</dbReference>
<evidence type="ECO:0000259" key="16">
    <source>
        <dbReference type="PROSITE" id="PS51384"/>
    </source>
</evidence>
<comment type="subcellular location">
    <subcellularLocation>
        <location evidence="1">Cell membrane</location>
        <topology evidence="1">Multi-pass membrane protein</topology>
    </subcellularLocation>
</comment>
<name>B0E014_LACBS</name>
<gene>
    <name evidence="17" type="ORF">LACBIDRAFT_315189</name>
</gene>
<dbReference type="InterPro" id="IPR017938">
    <property type="entry name" value="Riboflavin_synthase-like_b-brl"/>
</dbReference>
<dbReference type="Gene3D" id="3.40.50.80">
    <property type="entry name" value="Nucleotide-binding domain of ferredoxin-NADP reductase (FNR) module"/>
    <property type="match status" value="1"/>
</dbReference>
<dbReference type="InterPro" id="IPR051410">
    <property type="entry name" value="Ferric/Cupric_Reductase"/>
</dbReference>
<dbReference type="SUPFAM" id="SSF63380">
    <property type="entry name" value="Riboflavin synthase domain-like"/>
    <property type="match status" value="1"/>
</dbReference>
<feature type="transmembrane region" description="Helical" evidence="15">
    <location>
        <begin position="309"/>
        <end position="329"/>
    </location>
</feature>
<feature type="transmembrane region" description="Helical" evidence="15">
    <location>
        <begin position="155"/>
        <end position="174"/>
    </location>
</feature>
<dbReference type="Pfam" id="PF01794">
    <property type="entry name" value="Ferric_reduct"/>
    <property type="match status" value="1"/>
</dbReference>
<reference evidence="17 18" key="1">
    <citation type="journal article" date="2008" name="Nature">
        <title>The genome of Laccaria bicolor provides insights into mycorrhizal symbiosis.</title>
        <authorList>
            <person name="Martin F."/>
            <person name="Aerts A."/>
            <person name="Ahren D."/>
            <person name="Brun A."/>
            <person name="Danchin E.G.J."/>
            <person name="Duchaussoy F."/>
            <person name="Gibon J."/>
            <person name="Kohler A."/>
            <person name="Lindquist E."/>
            <person name="Pereda V."/>
            <person name="Salamov A."/>
            <person name="Shapiro H.J."/>
            <person name="Wuyts J."/>
            <person name="Blaudez D."/>
            <person name="Buee M."/>
            <person name="Brokstein P."/>
            <person name="Canbaeck B."/>
            <person name="Cohen D."/>
            <person name="Courty P.E."/>
            <person name="Coutinho P.M."/>
            <person name="Delaruelle C."/>
            <person name="Detter J.C."/>
            <person name="Deveau A."/>
            <person name="DiFazio S."/>
            <person name="Duplessis S."/>
            <person name="Fraissinet-Tachet L."/>
            <person name="Lucic E."/>
            <person name="Frey-Klett P."/>
            <person name="Fourrey C."/>
            <person name="Feussner I."/>
            <person name="Gay G."/>
            <person name="Grimwood J."/>
            <person name="Hoegger P.J."/>
            <person name="Jain P."/>
            <person name="Kilaru S."/>
            <person name="Labbe J."/>
            <person name="Lin Y.C."/>
            <person name="Legue V."/>
            <person name="Le Tacon F."/>
            <person name="Marmeisse R."/>
            <person name="Melayah D."/>
            <person name="Montanini B."/>
            <person name="Muratet M."/>
            <person name="Nehls U."/>
            <person name="Niculita-Hirzel H."/>
            <person name="Oudot-Le Secq M.P."/>
            <person name="Peter M."/>
            <person name="Quesneville H."/>
            <person name="Rajashekar B."/>
            <person name="Reich M."/>
            <person name="Rouhier N."/>
            <person name="Schmutz J."/>
            <person name="Yin T."/>
            <person name="Chalot M."/>
            <person name="Henrissat B."/>
            <person name="Kuees U."/>
            <person name="Lucas S."/>
            <person name="Van de Peer Y."/>
            <person name="Podila G.K."/>
            <person name="Polle A."/>
            <person name="Pukkila P.J."/>
            <person name="Richardson P.M."/>
            <person name="Rouze P."/>
            <person name="Sanders I.R."/>
            <person name="Stajich J.E."/>
            <person name="Tunlid A."/>
            <person name="Tuskan G."/>
            <person name="Grigoriev I.V."/>
        </authorList>
    </citation>
    <scope>NUCLEOTIDE SEQUENCE [LARGE SCALE GENOMIC DNA]</scope>
    <source>
        <strain evidence="18">S238N-H82 / ATCC MYA-4686</strain>
    </source>
</reference>
<evidence type="ECO:0000256" key="10">
    <source>
        <dbReference type="ARBA" id="ARBA00023065"/>
    </source>
</evidence>
<dbReference type="AlphaFoldDB" id="B0E014"/>
<dbReference type="InterPro" id="IPR013121">
    <property type="entry name" value="Fe_red_NAD-bd_6"/>
</dbReference>
<dbReference type="GO" id="GO:0052851">
    <property type="term" value="F:ferric-chelate reductase (NADPH) activity"/>
    <property type="evidence" value="ECO:0007669"/>
    <property type="project" value="UniProtKB-EC"/>
</dbReference>
<dbReference type="GO" id="GO:0006879">
    <property type="term" value="P:intracellular iron ion homeostasis"/>
    <property type="evidence" value="ECO:0007669"/>
    <property type="project" value="TreeGrafter"/>
</dbReference>
<evidence type="ECO:0000256" key="9">
    <source>
        <dbReference type="ARBA" id="ARBA00023002"/>
    </source>
</evidence>
<dbReference type="Pfam" id="PF08030">
    <property type="entry name" value="NAD_binding_6"/>
    <property type="match status" value="1"/>
</dbReference>
<feature type="transmembrane region" description="Helical" evidence="15">
    <location>
        <begin position="186"/>
        <end position="211"/>
    </location>
</feature>
<evidence type="ECO:0000256" key="1">
    <source>
        <dbReference type="ARBA" id="ARBA00004651"/>
    </source>
</evidence>
<dbReference type="Pfam" id="PF08022">
    <property type="entry name" value="FAD_binding_8"/>
    <property type="match status" value="1"/>
</dbReference>
<feature type="region of interest" description="Disordered" evidence="14">
    <location>
        <begin position="90"/>
        <end position="115"/>
    </location>
</feature>
<protein>
    <recommendedName>
        <fullName evidence="3">ferric-chelate reductase (NADPH)</fullName>
        <ecNumber evidence="3">1.16.1.9</ecNumber>
    </recommendedName>
</protein>
<dbReference type="CDD" id="cd06186">
    <property type="entry name" value="NOX_Duox_like_FAD_NADP"/>
    <property type="match status" value="1"/>
</dbReference>
<evidence type="ECO:0000256" key="7">
    <source>
        <dbReference type="ARBA" id="ARBA00022982"/>
    </source>
</evidence>